<accession>A0AAD5MAG0</accession>
<keyword evidence="2" id="KW-1185">Reference proteome</keyword>
<evidence type="ECO:0000313" key="2">
    <source>
        <dbReference type="Proteomes" id="UP001196413"/>
    </source>
</evidence>
<dbReference type="EMBL" id="JAHQIW010001685">
    <property type="protein sequence ID" value="KAJ1353333.1"/>
    <property type="molecule type" value="Genomic_DNA"/>
</dbReference>
<reference evidence="1" key="1">
    <citation type="submission" date="2021-06" db="EMBL/GenBank/DDBJ databases">
        <title>Parelaphostrongylus tenuis whole genome reference sequence.</title>
        <authorList>
            <person name="Garwood T.J."/>
            <person name="Larsen P.A."/>
            <person name="Fountain-Jones N.M."/>
            <person name="Garbe J.R."/>
            <person name="Macchietto M.G."/>
            <person name="Kania S.A."/>
            <person name="Gerhold R.W."/>
            <person name="Richards J.E."/>
            <person name="Wolf T.M."/>
        </authorList>
    </citation>
    <scope>NUCLEOTIDE SEQUENCE</scope>
    <source>
        <strain evidence="1">MNPRO001-30</strain>
        <tissue evidence="1">Meninges</tissue>
    </source>
</reference>
<gene>
    <name evidence="1" type="ORF">KIN20_009939</name>
</gene>
<sequence length="96" mass="10644">MARSASFTAQRYGRRLGQGRLALRLPRPPGITALRDSIAAATVDRVPFCHIILCYNASIYQQLAVNGLAQLIIKYPISLSMPWFNGDTYYLGQAVD</sequence>
<evidence type="ECO:0000313" key="1">
    <source>
        <dbReference type="EMBL" id="KAJ1353333.1"/>
    </source>
</evidence>
<protein>
    <submittedName>
        <fullName evidence="1">Uncharacterized protein</fullName>
    </submittedName>
</protein>
<feature type="non-terminal residue" evidence="1">
    <location>
        <position position="96"/>
    </location>
</feature>
<comment type="caution">
    <text evidence="1">The sequence shown here is derived from an EMBL/GenBank/DDBJ whole genome shotgun (WGS) entry which is preliminary data.</text>
</comment>
<dbReference type="AlphaFoldDB" id="A0AAD5MAG0"/>
<proteinExistence type="predicted"/>
<dbReference type="Proteomes" id="UP001196413">
    <property type="component" value="Unassembled WGS sequence"/>
</dbReference>
<name>A0AAD5MAG0_PARTN</name>
<organism evidence="1 2">
    <name type="scientific">Parelaphostrongylus tenuis</name>
    <name type="common">Meningeal worm</name>
    <dbReference type="NCBI Taxonomy" id="148309"/>
    <lineage>
        <taxon>Eukaryota</taxon>
        <taxon>Metazoa</taxon>
        <taxon>Ecdysozoa</taxon>
        <taxon>Nematoda</taxon>
        <taxon>Chromadorea</taxon>
        <taxon>Rhabditida</taxon>
        <taxon>Rhabditina</taxon>
        <taxon>Rhabditomorpha</taxon>
        <taxon>Strongyloidea</taxon>
        <taxon>Metastrongylidae</taxon>
        <taxon>Parelaphostrongylus</taxon>
    </lineage>
</organism>